<protein>
    <submittedName>
        <fullName evidence="1">Uncharacterized protein</fullName>
    </submittedName>
</protein>
<proteinExistence type="predicted"/>
<comment type="caution">
    <text evidence="1">The sequence shown here is derived from an EMBL/GenBank/DDBJ whole genome shotgun (WGS) entry which is preliminary data.</text>
</comment>
<sequence length="87" mass="9300">MTGYTPTLILPCCPQSERTTFLASVGTVDLTNVFTGSSLMVRAWPANLSEEPVTTFVKSTVVLYSVQSVLDKEILSLAVPPNAVGTH</sequence>
<accession>A0A9P6T9F1</accession>
<dbReference type="EMBL" id="MU167302">
    <property type="protein sequence ID" value="KAG0144127.1"/>
    <property type="molecule type" value="Genomic_DNA"/>
</dbReference>
<organism evidence="1 2">
    <name type="scientific">Cronartium quercuum f. sp. fusiforme G11</name>
    <dbReference type="NCBI Taxonomy" id="708437"/>
    <lineage>
        <taxon>Eukaryota</taxon>
        <taxon>Fungi</taxon>
        <taxon>Dikarya</taxon>
        <taxon>Basidiomycota</taxon>
        <taxon>Pucciniomycotina</taxon>
        <taxon>Pucciniomycetes</taxon>
        <taxon>Pucciniales</taxon>
        <taxon>Coleosporiaceae</taxon>
        <taxon>Cronartium</taxon>
    </lineage>
</organism>
<keyword evidence="2" id="KW-1185">Reference proteome</keyword>
<reference evidence="1" key="1">
    <citation type="submission" date="2013-11" db="EMBL/GenBank/DDBJ databases">
        <title>Genome sequence of the fusiform rust pathogen reveals effectors for host alternation and coevolution with pine.</title>
        <authorList>
            <consortium name="DOE Joint Genome Institute"/>
            <person name="Smith K."/>
            <person name="Pendleton A."/>
            <person name="Kubisiak T."/>
            <person name="Anderson C."/>
            <person name="Salamov A."/>
            <person name="Aerts A."/>
            <person name="Riley R."/>
            <person name="Clum A."/>
            <person name="Lindquist E."/>
            <person name="Ence D."/>
            <person name="Campbell M."/>
            <person name="Kronenberg Z."/>
            <person name="Feau N."/>
            <person name="Dhillon B."/>
            <person name="Hamelin R."/>
            <person name="Burleigh J."/>
            <person name="Smith J."/>
            <person name="Yandell M."/>
            <person name="Nelson C."/>
            <person name="Grigoriev I."/>
            <person name="Davis J."/>
        </authorList>
    </citation>
    <scope>NUCLEOTIDE SEQUENCE</scope>
    <source>
        <strain evidence="1">G11</strain>
    </source>
</reference>
<name>A0A9P6T9F1_9BASI</name>
<dbReference type="AlphaFoldDB" id="A0A9P6T9F1"/>
<evidence type="ECO:0000313" key="1">
    <source>
        <dbReference type="EMBL" id="KAG0144127.1"/>
    </source>
</evidence>
<gene>
    <name evidence="1" type="ORF">CROQUDRAFT_95445</name>
</gene>
<evidence type="ECO:0000313" key="2">
    <source>
        <dbReference type="Proteomes" id="UP000886653"/>
    </source>
</evidence>
<dbReference type="Proteomes" id="UP000886653">
    <property type="component" value="Unassembled WGS sequence"/>
</dbReference>